<comment type="subcellular location">
    <subcellularLocation>
        <location evidence="1 12">Cell membrane</location>
        <topology evidence="1 12">Multi-pass membrane protein</topology>
    </subcellularLocation>
</comment>
<dbReference type="GO" id="GO:0062054">
    <property type="term" value="F:fluoride channel activity"/>
    <property type="evidence" value="ECO:0007669"/>
    <property type="project" value="UniProtKB-UniRule"/>
</dbReference>
<evidence type="ECO:0000256" key="5">
    <source>
        <dbReference type="ARBA" id="ARBA00022989"/>
    </source>
</evidence>
<dbReference type="GO" id="GO:0046872">
    <property type="term" value="F:metal ion binding"/>
    <property type="evidence" value="ECO:0007669"/>
    <property type="project" value="UniProtKB-KW"/>
</dbReference>
<comment type="activity regulation">
    <text evidence="12">Na(+) is not transported, but it plays an essential structural role and its presence is essential for fluoride channel function.</text>
</comment>
<evidence type="ECO:0000313" key="13">
    <source>
        <dbReference type="EMBL" id="RIY37084.1"/>
    </source>
</evidence>
<evidence type="ECO:0000256" key="4">
    <source>
        <dbReference type="ARBA" id="ARBA00022692"/>
    </source>
</evidence>
<comment type="function">
    <text evidence="12">Fluoride-specific ion channel. Important for reducing fluoride concentration in the cell, thus reducing its toxicity.</text>
</comment>
<dbReference type="Pfam" id="PF02537">
    <property type="entry name" value="CRCB"/>
    <property type="match status" value="1"/>
</dbReference>
<dbReference type="NCBIfam" id="TIGR00494">
    <property type="entry name" value="crcB"/>
    <property type="match status" value="1"/>
</dbReference>
<dbReference type="PANTHER" id="PTHR28259:SF1">
    <property type="entry name" value="FLUORIDE EXPORT PROTEIN 1-RELATED"/>
    <property type="match status" value="1"/>
</dbReference>
<evidence type="ECO:0000256" key="8">
    <source>
        <dbReference type="ARBA" id="ARBA00023136"/>
    </source>
</evidence>
<keyword evidence="4 12" id="KW-0812">Transmembrane</keyword>
<name>A0A3A1YLH0_9GAMM</name>
<evidence type="ECO:0000256" key="2">
    <source>
        <dbReference type="ARBA" id="ARBA00022475"/>
    </source>
</evidence>
<dbReference type="Proteomes" id="UP000265916">
    <property type="component" value="Unassembled WGS sequence"/>
</dbReference>
<dbReference type="GO" id="GO:0005886">
    <property type="term" value="C:plasma membrane"/>
    <property type="evidence" value="ECO:0007669"/>
    <property type="project" value="UniProtKB-SubCell"/>
</dbReference>
<keyword evidence="7 12" id="KW-0406">Ion transport</keyword>
<dbReference type="InterPro" id="IPR003691">
    <property type="entry name" value="FluC"/>
</dbReference>
<comment type="catalytic activity">
    <reaction evidence="11">
        <text>fluoride(in) = fluoride(out)</text>
        <dbReference type="Rhea" id="RHEA:76159"/>
        <dbReference type="ChEBI" id="CHEBI:17051"/>
    </reaction>
    <physiologicalReaction direction="left-to-right" evidence="11">
        <dbReference type="Rhea" id="RHEA:76160"/>
    </physiologicalReaction>
</comment>
<keyword evidence="9 12" id="KW-0407">Ion channel</keyword>
<evidence type="ECO:0000313" key="14">
    <source>
        <dbReference type="Proteomes" id="UP000265916"/>
    </source>
</evidence>
<comment type="caution">
    <text evidence="13">The sequence shown here is derived from an EMBL/GenBank/DDBJ whole genome shotgun (WGS) entry which is preliminary data.</text>
</comment>
<keyword evidence="14" id="KW-1185">Reference proteome</keyword>
<feature type="transmembrane region" description="Helical" evidence="12">
    <location>
        <begin position="34"/>
        <end position="57"/>
    </location>
</feature>
<feature type="transmembrane region" description="Helical" evidence="12">
    <location>
        <begin position="69"/>
        <end position="86"/>
    </location>
</feature>
<evidence type="ECO:0000256" key="12">
    <source>
        <dbReference type="HAMAP-Rule" id="MF_00454"/>
    </source>
</evidence>
<feature type="transmembrane region" description="Helical" evidence="12">
    <location>
        <begin position="7"/>
        <end position="28"/>
    </location>
</feature>
<comment type="similarity">
    <text evidence="10 12">Belongs to the fluoride channel Fluc/FEX (TC 1.A.43) family.</text>
</comment>
<evidence type="ECO:0000256" key="3">
    <source>
        <dbReference type="ARBA" id="ARBA00022519"/>
    </source>
</evidence>
<evidence type="ECO:0000256" key="6">
    <source>
        <dbReference type="ARBA" id="ARBA00023053"/>
    </source>
</evidence>
<evidence type="ECO:0000256" key="7">
    <source>
        <dbReference type="ARBA" id="ARBA00023065"/>
    </source>
</evidence>
<sequence>MLDFKTLGAIAIGAILGAWIRAYLSAWLNPQYQLLNVGTLVANVLGCFLIGSILVLGQKALVNPVAQQLLITGFLGSLTTFSSYSLEIWQKFLAGQWLTSVAVAVLHLLLGFIACGIGYYLTKACLKA</sequence>
<dbReference type="RefSeq" id="WP_119531789.1">
    <property type="nucleotide sequence ID" value="NZ_JBHSSP010000001.1"/>
</dbReference>
<feature type="transmembrane region" description="Helical" evidence="12">
    <location>
        <begin position="98"/>
        <end position="121"/>
    </location>
</feature>
<reference evidence="13 14" key="1">
    <citation type="submission" date="2017-08" db="EMBL/GenBank/DDBJ databases">
        <title>Reclassification of Bisgaard taxon 37 and 44.</title>
        <authorList>
            <person name="Christensen H."/>
        </authorList>
    </citation>
    <scope>NUCLEOTIDE SEQUENCE [LARGE SCALE GENOMIC DNA]</scope>
    <source>
        <strain evidence="13 14">111</strain>
    </source>
</reference>
<evidence type="ECO:0000256" key="10">
    <source>
        <dbReference type="ARBA" id="ARBA00035120"/>
    </source>
</evidence>
<keyword evidence="8 12" id="KW-0472">Membrane</keyword>
<keyword evidence="6 12" id="KW-0915">Sodium</keyword>
<dbReference type="OrthoDB" id="9806299at2"/>
<evidence type="ECO:0000256" key="11">
    <source>
        <dbReference type="ARBA" id="ARBA00035585"/>
    </source>
</evidence>
<gene>
    <name evidence="12" type="primary">fluC</name>
    <name evidence="12" type="synonym">crcB</name>
    <name evidence="13" type="ORF">CKF58_05515</name>
</gene>
<accession>A0A3A1YLH0</accession>
<dbReference type="HAMAP" id="MF_00454">
    <property type="entry name" value="FluC"/>
    <property type="match status" value="1"/>
</dbReference>
<dbReference type="AlphaFoldDB" id="A0A3A1YLH0"/>
<dbReference type="EMBL" id="NRJG01000097">
    <property type="protein sequence ID" value="RIY37084.1"/>
    <property type="molecule type" value="Genomic_DNA"/>
</dbReference>
<keyword evidence="5 12" id="KW-1133">Transmembrane helix</keyword>
<dbReference type="PANTHER" id="PTHR28259">
    <property type="entry name" value="FLUORIDE EXPORT PROTEIN 1-RELATED"/>
    <property type="match status" value="1"/>
</dbReference>
<feature type="binding site" evidence="12">
    <location>
        <position position="79"/>
    </location>
    <ligand>
        <name>Na(+)</name>
        <dbReference type="ChEBI" id="CHEBI:29101"/>
        <note>structural</note>
    </ligand>
</feature>
<proteinExistence type="inferred from homology"/>
<dbReference type="GO" id="GO:0140114">
    <property type="term" value="P:cellular detoxification of fluoride"/>
    <property type="evidence" value="ECO:0007669"/>
    <property type="project" value="UniProtKB-UniRule"/>
</dbReference>
<feature type="binding site" evidence="12">
    <location>
        <position position="76"/>
    </location>
    <ligand>
        <name>Na(+)</name>
        <dbReference type="ChEBI" id="CHEBI:29101"/>
        <note>structural</note>
    </ligand>
</feature>
<organism evidence="13 14">
    <name type="scientific">Psittacicella hinzii</name>
    <dbReference type="NCBI Taxonomy" id="2028575"/>
    <lineage>
        <taxon>Bacteria</taxon>
        <taxon>Pseudomonadati</taxon>
        <taxon>Pseudomonadota</taxon>
        <taxon>Gammaproteobacteria</taxon>
        <taxon>Pasteurellales</taxon>
        <taxon>Psittacicellaceae</taxon>
        <taxon>Psittacicella</taxon>
    </lineage>
</organism>
<evidence type="ECO:0000256" key="9">
    <source>
        <dbReference type="ARBA" id="ARBA00023303"/>
    </source>
</evidence>
<keyword evidence="3" id="KW-0997">Cell inner membrane</keyword>
<keyword evidence="12" id="KW-0479">Metal-binding</keyword>
<evidence type="ECO:0000256" key="1">
    <source>
        <dbReference type="ARBA" id="ARBA00004651"/>
    </source>
</evidence>
<keyword evidence="12" id="KW-0813">Transport</keyword>
<protein>
    <recommendedName>
        <fullName evidence="12">Fluoride-specific ion channel FluC</fullName>
    </recommendedName>
</protein>
<keyword evidence="2 12" id="KW-1003">Cell membrane</keyword>